<protein>
    <submittedName>
        <fullName evidence="1">Uncharacterized protein</fullName>
    </submittedName>
</protein>
<dbReference type="Proteomes" id="UP000287651">
    <property type="component" value="Unassembled WGS sequence"/>
</dbReference>
<accession>A0A426XWG0</accession>
<dbReference type="EMBL" id="AMZH03016900">
    <property type="protein sequence ID" value="RRT43802.1"/>
    <property type="molecule type" value="Genomic_DNA"/>
</dbReference>
<sequence>MPQGSSLEEDRDLPEDYRGVAEKLARRIEKLTGSIPGDHRKKTRRLTTRMSKAIGVAGWVYRCHLGFRVVDPPSLAVGPPIPRFSGYG</sequence>
<gene>
    <name evidence="1" type="ORF">B296_00051761</name>
</gene>
<evidence type="ECO:0000313" key="1">
    <source>
        <dbReference type="EMBL" id="RRT43802.1"/>
    </source>
</evidence>
<name>A0A426XWG0_ENSVE</name>
<evidence type="ECO:0000313" key="2">
    <source>
        <dbReference type="Proteomes" id="UP000287651"/>
    </source>
</evidence>
<organism evidence="1 2">
    <name type="scientific">Ensete ventricosum</name>
    <name type="common">Abyssinian banana</name>
    <name type="synonym">Musa ensete</name>
    <dbReference type="NCBI Taxonomy" id="4639"/>
    <lineage>
        <taxon>Eukaryota</taxon>
        <taxon>Viridiplantae</taxon>
        <taxon>Streptophyta</taxon>
        <taxon>Embryophyta</taxon>
        <taxon>Tracheophyta</taxon>
        <taxon>Spermatophyta</taxon>
        <taxon>Magnoliopsida</taxon>
        <taxon>Liliopsida</taxon>
        <taxon>Zingiberales</taxon>
        <taxon>Musaceae</taxon>
        <taxon>Ensete</taxon>
    </lineage>
</organism>
<proteinExistence type="predicted"/>
<dbReference type="AlphaFoldDB" id="A0A426XWG0"/>
<reference evidence="1 2" key="1">
    <citation type="journal article" date="2014" name="Agronomy (Basel)">
        <title>A Draft Genome Sequence for Ensete ventricosum, the Drought-Tolerant Tree Against Hunger.</title>
        <authorList>
            <person name="Harrison J."/>
            <person name="Moore K.A."/>
            <person name="Paszkiewicz K."/>
            <person name="Jones T."/>
            <person name="Grant M."/>
            <person name="Ambacheew D."/>
            <person name="Muzemil S."/>
            <person name="Studholme D.J."/>
        </authorList>
    </citation>
    <scope>NUCLEOTIDE SEQUENCE [LARGE SCALE GENOMIC DNA]</scope>
</reference>
<comment type="caution">
    <text evidence="1">The sequence shown here is derived from an EMBL/GenBank/DDBJ whole genome shotgun (WGS) entry which is preliminary data.</text>
</comment>